<organism evidence="7 8">
    <name type="scientific">Solitalea agri</name>
    <dbReference type="NCBI Taxonomy" id="2953739"/>
    <lineage>
        <taxon>Bacteria</taxon>
        <taxon>Pseudomonadati</taxon>
        <taxon>Bacteroidota</taxon>
        <taxon>Sphingobacteriia</taxon>
        <taxon>Sphingobacteriales</taxon>
        <taxon>Sphingobacteriaceae</taxon>
        <taxon>Solitalea</taxon>
    </lineage>
</organism>
<dbReference type="InterPro" id="IPR036249">
    <property type="entry name" value="Thioredoxin-like_sf"/>
</dbReference>
<dbReference type="GO" id="GO:0016491">
    <property type="term" value="F:oxidoreductase activity"/>
    <property type="evidence" value="ECO:0007669"/>
    <property type="project" value="InterPro"/>
</dbReference>
<evidence type="ECO:0000313" key="8">
    <source>
        <dbReference type="Proteomes" id="UP001155182"/>
    </source>
</evidence>
<evidence type="ECO:0000256" key="5">
    <source>
        <dbReference type="SAM" id="SignalP"/>
    </source>
</evidence>
<protein>
    <submittedName>
        <fullName evidence="7">TlpA family protein disulfide reductase</fullName>
    </submittedName>
</protein>
<feature type="signal peptide" evidence="5">
    <location>
        <begin position="1"/>
        <end position="20"/>
    </location>
</feature>
<dbReference type="InterPro" id="IPR013740">
    <property type="entry name" value="Redoxin"/>
</dbReference>
<dbReference type="InterPro" id="IPR013766">
    <property type="entry name" value="Thioredoxin_domain"/>
</dbReference>
<reference evidence="7" key="1">
    <citation type="submission" date="2022-06" db="EMBL/GenBank/DDBJ databases">
        <title>Solitalea sp. MAHUQ-68 isolated from rhizospheric soil.</title>
        <authorList>
            <person name="Huq M.A."/>
        </authorList>
    </citation>
    <scope>NUCLEOTIDE SEQUENCE</scope>
    <source>
        <strain evidence="7">MAHUQ-68</strain>
    </source>
</reference>
<keyword evidence="4" id="KW-0676">Redox-active center</keyword>
<dbReference type="RefSeq" id="WP_252586111.1">
    <property type="nucleotide sequence ID" value="NZ_JAMWYS010000009.1"/>
</dbReference>
<comment type="caution">
    <text evidence="7">The sequence shown here is derived from an EMBL/GenBank/DDBJ whole genome shotgun (WGS) entry which is preliminary data.</text>
</comment>
<keyword evidence="2" id="KW-0201">Cytochrome c-type biogenesis</keyword>
<dbReference type="PROSITE" id="PS00194">
    <property type="entry name" value="THIOREDOXIN_1"/>
    <property type="match status" value="1"/>
</dbReference>
<dbReference type="AlphaFoldDB" id="A0A9X2F0M4"/>
<keyword evidence="3" id="KW-1015">Disulfide bond</keyword>
<gene>
    <name evidence="7" type="ORF">NF867_03255</name>
</gene>
<keyword evidence="8" id="KW-1185">Reference proteome</keyword>
<evidence type="ECO:0000256" key="4">
    <source>
        <dbReference type="ARBA" id="ARBA00023284"/>
    </source>
</evidence>
<evidence type="ECO:0000256" key="1">
    <source>
        <dbReference type="ARBA" id="ARBA00004196"/>
    </source>
</evidence>
<dbReference type="SUPFAM" id="SSF52833">
    <property type="entry name" value="Thioredoxin-like"/>
    <property type="match status" value="1"/>
</dbReference>
<evidence type="ECO:0000313" key="7">
    <source>
        <dbReference type="EMBL" id="MCO4291875.1"/>
    </source>
</evidence>
<dbReference type="EMBL" id="JAMWYS010000009">
    <property type="protein sequence ID" value="MCO4291875.1"/>
    <property type="molecule type" value="Genomic_DNA"/>
</dbReference>
<dbReference type="PANTHER" id="PTHR42852:SF6">
    <property type="entry name" value="THIOL:DISULFIDE INTERCHANGE PROTEIN DSBE"/>
    <property type="match status" value="1"/>
</dbReference>
<dbReference type="InterPro" id="IPR017937">
    <property type="entry name" value="Thioredoxin_CS"/>
</dbReference>
<dbReference type="CDD" id="cd02966">
    <property type="entry name" value="TlpA_like_family"/>
    <property type="match status" value="1"/>
</dbReference>
<feature type="domain" description="Thioredoxin" evidence="6">
    <location>
        <begin position="308"/>
        <end position="454"/>
    </location>
</feature>
<dbReference type="InterPro" id="IPR050553">
    <property type="entry name" value="Thioredoxin_ResA/DsbE_sf"/>
</dbReference>
<evidence type="ECO:0000256" key="2">
    <source>
        <dbReference type="ARBA" id="ARBA00022748"/>
    </source>
</evidence>
<name>A0A9X2F0M4_9SPHI</name>
<dbReference type="Pfam" id="PF08534">
    <property type="entry name" value="Redoxin"/>
    <property type="match status" value="1"/>
</dbReference>
<proteinExistence type="predicted"/>
<accession>A0A9X2F0M4</accession>
<comment type="subcellular location">
    <subcellularLocation>
        <location evidence="1">Cell envelope</location>
    </subcellularLocation>
</comment>
<keyword evidence="5" id="KW-0732">Signal</keyword>
<dbReference type="GO" id="GO:0030313">
    <property type="term" value="C:cell envelope"/>
    <property type="evidence" value="ECO:0007669"/>
    <property type="project" value="UniProtKB-SubCell"/>
</dbReference>
<dbReference type="PROSITE" id="PS51352">
    <property type="entry name" value="THIOREDOXIN_2"/>
    <property type="match status" value="1"/>
</dbReference>
<feature type="chain" id="PRO_5040950759" evidence="5">
    <location>
        <begin position="21"/>
        <end position="454"/>
    </location>
</feature>
<sequence length="454" mass="52072">MKKYCAFFALLLSAVFSANAQFTEINGVSKTVKPNNVRLFKVVMGRIEEIANTTPNANGSFTLKFQPEYKGYYAIGFGDKYEILDKYKIYAKGNDKINLELNDSTYVLNGENTKENQVLYQWYKLAYKVECRSVYFNRGKRNMQGFFPELQNLVSTSRNWMTGKETGNAEFDQLMKSTIDHDLAYFTMAFIISPRASKPNPNDYTEYVKSFNAEQYLQTEELLKFPYGTTLLRSLVAFKTQDYYNSAWEKQLPGISSDVLKGEFVLSKMAAVKSYTNYQELNDAYNKYFLTIDQKERVKKIEAGLQKFKPGTAAVNFTCWDASGKEVSLSDFKGKIVLVDVWATWCGPCNKEIPYLKKLEEEFQGKDVVFLGVSVDEVKDKEKWKSFLINNQLEGVQVFAGGWHQSTIAKSYNINGIPRFMLFDRNGNIINVDAPRPSDPKLKEVLNEWLSKPL</sequence>
<dbReference type="GO" id="GO:0017004">
    <property type="term" value="P:cytochrome complex assembly"/>
    <property type="evidence" value="ECO:0007669"/>
    <property type="project" value="UniProtKB-KW"/>
</dbReference>
<evidence type="ECO:0000259" key="6">
    <source>
        <dbReference type="PROSITE" id="PS51352"/>
    </source>
</evidence>
<evidence type="ECO:0000256" key="3">
    <source>
        <dbReference type="ARBA" id="ARBA00023157"/>
    </source>
</evidence>
<dbReference type="Gene3D" id="3.40.30.10">
    <property type="entry name" value="Glutaredoxin"/>
    <property type="match status" value="1"/>
</dbReference>
<dbReference type="Proteomes" id="UP001155182">
    <property type="component" value="Unassembled WGS sequence"/>
</dbReference>
<dbReference type="PANTHER" id="PTHR42852">
    <property type="entry name" value="THIOL:DISULFIDE INTERCHANGE PROTEIN DSBE"/>
    <property type="match status" value="1"/>
</dbReference>